<organism evidence="1 2">
    <name type="scientific">Salix udensis</name>
    <dbReference type="NCBI Taxonomy" id="889485"/>
    <lineage>
        <taxon>Eukaryota</taxon>
        <taxon>Viridiplantae</taxon>
        <taxon>Streptophyta</taxon>
        <taxon>Embryophyta</taxon>
        <taxon>Tracheophyta</taxon>
        <taxon>Spermatophyta</taxon>
        <taxon>Magnoliopsida</taxon>
        <taxon>eudicotyledons</taxon>
        <taxon>Gunneridae</taxon>
        <taxon>Pentapetalae</taxon>
        <taxon>rosids</taxon>
        <taxon>fabids</taxon>
        <taxon>Malpighiales</taxon>
        <taxon>Salicaceae</taxon>
        <taxon>Saliceae</taxon>
        <taxon>Salix</taxon>
    </lineage>
</organism>
<keyword evidence="2" id="KW-1185">Reference proteome</keyword>
<reference evidence="1 2" key="1">
    <citation type="journal article" date="2023" name="Int. J. Mol. Sci.">
        <title>De Novo Assembly and Annotation of 11 Diverse Shrub Willow (Salix) Genomes Reveals Novel Gene Organization in Sex-Linked Regions.</title>
        <authorList>
            <person name="Hyden B."/>
            <person name="Feng K."/>
            <person name="Yates T.B."/>
            <person name="Jawdy S."/>
            <person name="Cereghino C."/>
            <person name="Smart L.B."/>
            <person name="Muchero W."/>
        </authorList>
    </citation>
    <scope>NUCLEOTIDE SEQUENCE [LARGE SCALE GENOMIC DNA]</scope>
    <source>
        <tissue evidence="1">Shoot tip</tissue>
    </source>
</reference>
<proteinExistence type="predicted"/>
<protein>
    <submittedName>
        <fullName evidence="1">Uncharacterized protein</fullName>
    </submittedName>
</protein>
<comment type="caution">
    <text evidence="1">The sequence shown here is derived from an EMBL/GenBank/DDBJ whole genome shotgun (WGS) entry which is preliminary data.</text>
</comment>
<evidence type="ECO:0000313" key="1">
    <source>
        <dbReference type="EMBL" id="KAJ6411517.1"/>
    </source>
</evidence>
<evidence type="ECO:0000313" key="2">
    <source>
        <dbReference type="Proteomes" id="UP001162972"/>
    </source>
</evidence>
<accession>A0AAD6JVX2</accession>
<gene>
    <name evidence="1" type="ORF">OIU84_008151</name>
</gene>
<name>A0AAD6JVX2_9ROSI</name>
<sequence>MARTLSNEPSQICHHHITPSLVDFLTLENVTPPLSPDDTGNVLGRWEWASTKQLEMRRAGTGVSRDELSLLGSFEGYAQKVRTIHAGTFFRYGLSKPVSEFGSSCIGDESIGASETQSKLPLRTLCCGPITKGTS</sequence>
<dbReference type="AlphaFoldDB" id="A0AAD6JVX2"/>
<dbReference type="Proteomes" id="UP001162972">
    <property type="component" value="Chromosome 15Z"/>
</dbReference>
<dbReference type="EMBL" id="JAPFFJ010000014">
    <property type="protein sequence ID" value="KAJ6411517.1"/>
    <property type="molecule type" value="Genomic_DNA"/>
</dbReference>